<evidence type="ECO:0000256" key="1">
    <source>
        <dbReference type="SAM" id="MobiDB-lite"/>
    </source>
</evidence>
<reference evidence="3" key="1">
    <citation type="submission" date="2022-03" db="EMBL/GenBank/DDBJ databases">
        <title>Draft genome sequence of Aduncisulcus paluster, a free-living microaerophilic Fornicata.</title>
        <authorList>
            <person name="Yuyama I."/>
            <person name="Kume K."/>
            <person name="Tamura T."/>
            <person name="Inagaki Y."/>
            <person name="Hashimoto T."/>
        </authorList>
    </citation>
    <scope>NUCLEOTIDE SEQUENCE</scope>
    <source>
        <strain evidence="3">NY0171</strain>
    </source>
</reference>
<evidence type="ECO:0000259" key="2">
    <source>
        <dbReference type="PROSITE" id="PS51750"/>
    </source>
</evidence>
<dbReference type="Proteomes" id="UP001057375">
    <property type="component" value="Unassembled WGS sequence"/>
</dbReference>
<sequence length="97" mass="11099">MSDKIIPFDFGDRVVRIHGQGGRKQEFTIISESGLYSLIFKSRKPEAKKFRRWVTSEVLPTLRERGCYALGDGDPENEESASTPSLPFDLEKLPRLR</sequence>
<name>A0ABQ5KBS8_9EUKA</name>
<dbReference type="PANTHER" id="PTHR36180:SF2">
    <property type="entry name" value="BRO FAMILY PROTEIN"/>
    <property type="match status" value="1"/>
</dbReference>
<feature type="region of interest" description="Disordered" evidence="1">
    <location>
        <begin position="69"/>
        <end position="97"/>
    </location>
</feature>
<dbReference type="PROSITE" id="PS51750">
    <property type="entry name" value="BRO_N"/>
    <property type="match status" value="1"/>
</dbReference>
<comment type="caution">
    <text evidence="3">The sequence shown here is derived from an EMBL/GenBank/DDBJ whole genome shotgun (WGS) entry which is preliminary data.</text>
</comment>
<dbReference type="EMBL" id="BQXS01008010">
    <property type="protein sequence ID" value="GKT28909.1"/>
    <property type="molecule type" value="Genomic_DNA"/>
</dbReference>
<evidence type="ECO:0000313" key="4">
    <source>
        <dbReference type="Proteomes" id="UP001057375"/>
    </source>
</evidence>
<proteinExistence type="predicted"/>
<dbReference type="SMART" id="SM01040">
    <property type="entry name" value="Bro-N"/>
    <property type="match status" value="1"/>
</dbReference>
<dbReference type="PANTHER" id="PTHR36180">
    <property type="entry name" value="DNA-BINDING PROTEIN-RELATED-RELATED"/>
    <property type="match status" value="1"/>
</dbReference>
<protein>
    <submittedName>
        <fullName evidence="3">Bro-N domain-containing protein</fullName>
    </submittedName>
</protein>
<accession>A0ABQ5KBS8</accession>
<feature type="domain" description="Bro-N" evidence="2">
    <location>
        <begin position="1"/>
        <end position="66"/>
    </location>
</feature>
<evidence type="ECO:0000313" key="3">
    <source>
        <dbReference type="EMBL" id="GKT28909.1"/>
    </source>
</evidence>
<dbReference type="Pfam" id="PF02498">
    <property type="entry name" value="Bro-N"/>
    <property type="match status" value="1"/>
</dbReference>
<gene>
    <name evidence="3" type="ORF">ADUPG1_005083</name>
</gene>
<feature type="non-terminal residue" evidence="3">
    <location>
        <position position="97"/>
    </location>
</feature>
<keyword evidence="4" id="KW-1185">Reference proteome</keyword>
<organism evidence="3 4">
    <name type="scientific">Aduncisulcus paluster</name>
    <dbReference type="NCBI Taxonomy" id="2918883"/>
    <lineage>
        <taxon>Eukaryota</taxon>
        <taxon>Metamonada</taxon>
        <taxon>Carpediemonas-like organisms</taxon>
        <taxon>Aduncisulcus</taxon>
    </lineage>
</organism>
<dbReference type="InterPro" id="IPR003497">
    <property type="entry name" value="BRO_N_domain"/>
</dbReference>